<reference evidence="1 2" key="1">
    <citation type="submission" date="2011-04" db="EMBL/GenBank/DDBJ databases">
        <authorList>
            <person name="Muzny D."/>
            <person name="Qin X."/>
            <person name="Deng J."/>
            <person name="Jiang H."/>
            <person name="Liu Y."/>
            <person name="Qu J."/>
            <person name="Song X.-Z."/>
            <person name="Zhang L."/>
            <person name="Thornton R."/>
            <person name="Coyle M."/>
            <person name="Francisco L."/>
            <person name="Jackson L."/>
            <person name="Javaid M."/>
            <person name="Korchina V."/>
            <person name="Kovar C."/>
            <person name="Mata R."/>
            <person name="Mathew T."/>
            <person name="Ngo R."/>
            <person name="Nguyen L."/>
            <person name="Nguyen N."/>
            <person name="Okwuonu G."/>
            <person name="Ongeri F."/>
            <person name="Pham C."/>
            <person name="Simmons D."/>
            <person name="Wilczek-Boney K."/>
            <person name="Hale W."/>
            <person name="Jakkamsetti A."/>
            <person name="Pham P."/>
            <person name="Ruth R."/>
            <person name="San Lucas F."/>
            <person name="Warren J."/>
            <person name="Zhang J."/>
            <person name="Zhao Z."/>
            <person name="Zhou C."/>
            <person name="Zhu D."/>
            <person name="Lee S."/>
            <person name="Bess C."/>
            <person name="Blankenburg K."/>
            <person name="Forbes L."/>
            <person name="Fu Q."/>
            <person name="Gubbala S."/>
            <person name="Hirani K."/>
            <person name="Jayaseelan J.C."/>
            <person name="Lara F."/>
            <person name="Munidasa M."/>
            <person name="Palculict T."/>
            <person name="Patil S."/>
            <person name="Pu L.-L."/>
            <person name="Saada N."/>
            <person name="Tang L."/>
            <person name="Weissenberger G."/>
            <person name="Zhu Y."/>
            <person name="Hemphill L."/>
            <person name="Shang Y."/>
            <person name="Youmans B."/>
            <person name="Ayvaz T."/>
            <person name="Ross M."/>
            <person name="Santibanez J."/>
            <person name="Aqrawi P."/>
            <person name="Gross S."/>
            <person name="Joshi V."/>
            <person name="Fowler G."/>
            <person name="Nazareth L."/>
            <person name="Reid J."/>
            <person name="Worley K."/>
            <person name="Petrosino J."/>
            <person name="Highlander S."/>
            <person name="Gibbs R."/>
        </authorList>
    </citation>
    <scope>NUCLEOTIDE SEQUENCE [LARGE SCALE GENOMIC DNA]</scope>
    <source>
        <strain evidence="1 2">DSM 3688</strain>
    </source>
</reference>
<comment type="caution">
    <text evidence="1">The sequence shown here is derived from an EMBL/GenBank/DDBJ whole genome shotgun (WGS) entry which is preliminary data.</text>
</comment>
<name>F9D1R3_PREDD</name>
<proteinExistence type="predicted"/>
<accession>F9D1R3</accession>
<evidence type="ECO:0000313" key="1">
    <source>
        <dbReference type="EMBL" id="EGQ16105.1"/>
    </source>
</evidence>
<gene>
    <name evidence="1" type="ORF">HMPREF9136_0791</name>
</gene>
<dbReference type="EMBL" id="AFPW01000010">
    <property type="protein sequence ID" value="EGQ16105.1"/>
    <property type="molecule type" value="Genomic_DNA"/>
</dbReference>
<sequence length="58" mass="6574">MMENKERYSEFARKVIQGVKIAHQKMIHEKVLKGENIVIADADGQITTISARELTTSD</sequence>
<evidence type="ECO:0000313" key="2">
    <source>
        <dbReference type="Proteomes" id="UP000007820"/>
    </source>
</evidence>
<organism evidence="1 2">
    <name type="scientific">Prevotella dentalis (strain ATCC 49559 / DSM 3688 / JCM 13448 / NCTC 12043 / ES 2772)</name>
    <name type="common">Mitsuokella dentalis</name>
    <dbReference type="NCBI Taxonomy" id="908937"/>
    <lineage>
        <taxon>Bacteria</taxon>
        <taxon>Pseudomonadati</taxon>
        <taxon>Bacteroidota</taxon>
        <taxon>Bacteroidia</taxon>
        <taxon>Bacteroidales</taxon>
        <taxon>Prevotellaceae</taxon>
        <taxon>Prevotella</taxon>
    </lineage>
</organism>
<dbReference type="Proteomes" id="UP000007820">
    <property type="component" value="Unassembled WGS sequence"/>
</dbReference>
<dbReference type="AlphaFoldDB" id="F9D1R3"/>
<protein>
    <submittedName>
        <fullName evidence="1">Uncharacterized protein</fullName>
    </submittedName>
</protein>
<dbReference type="RefSeq" id="WP_005844598.1">
    <property type="nucleotide sequence ID" value="NC_019960.1"/>
</dbReference>